<dbReference type="EMBL" id="QGGU01000010">
    <property type="protein sequence ID" value="PWK47854.1"/>
    <property type="molecule type" value="Genomic_DNA"/>
</dbReference>
<keyword evidence="1" id="KW-0472">Membrane</keyword>
<dbReference type="OrthoDB" id="6335751at2"/>
<sequence>MSHRDSIHQYITSLEKYLSRLNKSDSDEVIKEIESHIYDALELQEQNNESVDVQVILEGFGEPRTLAAHYVDHILQGTPPPKGFNAIQTVKKGVTQGLYYSTGFAGFSFALFLLAIAILKIFLSDDIGVWLAEHGNSVIITFHEHPHIGSKEILGHWIIPVTLILSAALSYLTYRLLQVLKHRL</sequence>
<dbReference type="AlphaFoldDB" id="A0A316FGB3"/>
<evidence type="ECO:0000256" key="1">
    <source>
        <dbReference type="SAM" id="Phobius"/>
    </source>
</evidence>
<evidence type="ECO:0000313" key="2">
    <source>
        <dbReference type="EMBL" id="PWK47854.1"/>
    </source>
</evidence>
<feature type="transmembrane region" description="Helical" evidence="1">
    <location>
        <begin position="154"/>
        <end position="174"/>
    </location>
</feature>
<proteinExistence type="predicted"/>
<evidence type="ECO:0000313" key="3">
    <source>
        <dbReference type="Proteomes" id="UP000245790"/>
    </source>
</evidence>
<evidence type="ECO:0008006" key="4">
    <source>
        <dbReference type="Google" id="ProtNLM"/>
    </source>
</evidence>
<dbReference type="RefSeq" id="WP_109764392.1">
    <property type="nucleotide sequence ID" value="NZ_QGGU01000010.1"/>
</dbReference>
<comment type="caution">
    <text evidence="2">The sequence shown here is derived from an EMBL/GenBank/DDBJ whole genome shotgun (WGS) entry which is preliminary data.</text>
</comment>
<reference evidence="2 3" key="1">
    <citation type="submission" date="2018-05" db="EMBL/GenBank/DDBJ databases">
        <title>Genomic Encyclopedia of Type Strains, Phase IV (KMG-IV): sequencing the most valuable type-strain genomes for metagenomic binning, comparative biology and taxonomic classification.</title>
        <authorList>
            <person name="Goeker M."/>
        </authorList>
    </citation>
    <scope>NUCLEOTIDE SEQUENCE [LARGE SCALE GENOMIC DNA]</scope>
    <source>
        <strain evidence="2 3">DSM 25350</strain>
    </source>
</reference>
<keyword evidence="1" id="KW-0812">Transmembrane</keyword>
<keyword evidence="3" id="KW-1185">Reference proteome</keyword>
<gene>
    <name evidence="2" type="ORF">C8D97_11068</name>
</gene>
<name>A0A316FGB3_9GAMM</name>
<keyword evidence="1" id="KW-1133">Transmembrane helix</keyword>
<organism evidence="2 3">
    <name type="scientific">Pleionea mediterranea</name>
    <dbReference type="NCBI Taxonomy" id="523701"/>
    <lineage>
        <taxon>Bacteria</taxon>
        <taxon>Pseudomonadati</taxon>
        <taxon>Pseudomonadota</taxon>
        <taxon>Gammaproteobacteria</taxon>
        <taxon>Oceanospirillales</taxon>
        <taxon>Pleioneaceae</taxon>
        <taxon>Pleionea</taxon>
    </lineage>
</organism>
<feature type="transmembrane region" description="Helical" evidence="1">
    <location>
        <begin position="98"/>
        <end position="123"/>
    </location>
</feature>
<dbReference type="Pfam" id="PF22564">
    <property type="entry name" value="HAAS"/>
    <property type="match status" value="1"/>
</dbReference>
<accession>A0A316FGB3</accession>
<dbReference type="Proteomes" id="UP000245790">
    <property type="component" value="Unassembled WGS sequence"/>
</dbReference>
<protein>
    <recommendedName>
        <fullName evidence="4">DUF1700 domain-containing protein</fullName>
    </recommendedName>
</protein>